<evidence type="ECO:0000313" key="4">
    <source>
        <dbReference type="Proteomes" id="UP000032214"/>
    </source>
</evidence>
<evidence type="ECO:0000256" key="1">
    <source>
        <dbReference type="SAM" id="Coils"/>
    </source>
</evidence>
<name>A0A0D2I2T0_9BACT</name>
<keyword evidence="1" id="KW-0175">Coiled coil</keyword>
<keyword evidence="4" id="KW-1185">Reference proteome</keyword>
<dbReference type="EMBL" id="ARQD01000001">
    <property type="protein sequence ID" value="KIX85510.1"/>
    <property type="molecule type" value="Genomic_DNA"/>
</dbReference>
<keyword evidence="2" id="KW-0732">Signal</keyword>
<proteinExistence type="predicted"/>
<dbReference type="STRING" id="1306947.J120_00865"/>
<feature type="chain" id="PRO_5002243822" evidence="2">
    <location>
        <begin position="28"/>
        <end position="231"/>
    </location>
</feature>
<dbReference type="Proteomes" id="UP000032214">
    <property type="component" value="Unassembled WGS sequence"/>
</dbReference>
<feature type="signal peptide" evidence="2">
    <location>
        <begin position="1"/>
        <end position="27"/>
    </location>
</feature>
<comment type="caution">
    <text evidence="3">The sequence shown here is derived from an EMBL/GenBank/DDBJ whole genome shotgun (WGS) entry which is preliminary data.</text>
</comment>
<sequence length="231" mass="25830">MKINTLKRVISLTIGLATLSTSLHLYANNVTVISVEQQNYVDKLIVDLSNFMERPHQVLNSMLTDPKDMRPINAYAKELETILLDFKNQVINPLNLEHSQAHAQSSTSPYTQSLSIAQNILHEITTHLQKLINILKNPTYTKNLVKLLTELSNYKVAVSNKYTTIMNQLGALSNNLAVLQLTAALEKINSIRTSLEQAKEEDERLSRTPDAATKSNLVAVLTPKIALGTRR</sequence>
<evidence type="ECO:0000256" key="2">
    <source>
        <dbReference type="SAM" id="SignalP"/>
    </source>
</evidence>
<accession>A0A0D2I2T0</accession>
<dbReference type="AlphaFoldDB" id="A0A0D2I2T0"/>
<reference evidence="3 4" key="1">
    <citation type="journal article" date="2013" name="Proc. Natl. Acad. Sci. U.S.A.">
        <title>Candidate phylum TM6 genome recovered from a hospital sink biofilm provides genomic insights into this uncultivated phylum.</title>
        <authorList>
            <person name="McLean J.S."/>
            <person name="Lombardo M.J."/>
            <person name="Badger J.H."/>
            <person name="Edlund A."/>
            <person name="Novotny M."/>
            <person name="Yee-Greenbaum J."/>
            <person name="Vyahhi N."/>
            <person name="Hall A.P."/>
            <person name="Yang Y."/>
            <person name="Dupont C.L."/>
            <person name="Ziegler M.G."/>
            <person name="Chitsaz H."/>
            <person name="Allen A.E."/>
            <person name="Yooseph S."/>
            <person name="Tesler G."/>
            <person name="Pevzner P.A."/>
            <person name="Friedman R.M."/>
            <person name="Nealson K.H."/>
            <person name="Venter J.C."/>
            <person name="Lasken R.S."/>
        </authorList>
    </citation>
    <scope>NUCLEOTIDE SEQUENCE [LARGE SCALE GENOMIC DNA]</scope>
    <source>
        <strain evidence="3 4">TM6SC1</strain>
    </source>
</reference>
<protein>
    <submittedName>
        <fullName evidence="3">Uncharacterized protein</fullName>
    </submittedName>
</protein>
<evidence type="ECO:0000313" key="3">
    <source>
        <dbReference type="EMBL" id="KIX85510.1"/>
    </source>
</evidence>
<feature type="coiled-coil region" evidence="1">
    <location>
        <begin position="181"/>
        <end position="208"/>
    </location>
</feature>
<organism evidence="3 4">
    <name type="scientific">candidate division TM6 bacterium JCVI TM6SC1</name>
    <dbReference type="NCBI Taxonomy" id="1306947"/>
    <lineage>
        <taxon>Bacteria</taxon>
        <taxon>Candidatus Babelota</taxon>
        <taxon>Vermiphilus</taxon>
    </lineage>
</organism>
<gene>
    <name evidence="3" type="ORF">J120_00865</name>
</gene>